<evidence type="ECO:0000313" key="16">
    <source>
        <dbReference type="Proteomes" id="UP001049176"/>
    </source>
</evidence>
<dbReference type="RefSeq" id="XP_043012218.1">
    <property type="nucleotide sequence ID" value="XM_043151125.1"/>
</dbReference>
<dbReference type="InterPro" id="IPR050121">
    <property type="entry name" value="Cytochrome_P450_monoxygenase"/>
</dbReference>
<dbReference type="Gene3D" id="1.10.630.10">
    <property type="entry name" value="Cytochrome P450"/>
    <property type="match status" value="1"/>
</dbReference>
<dbReference type="Pfam" id="PF00067">
    <property type="entry name" value="p450"/>
    <property type="match status" value="1"/>
</dbReference>
<dbReference type="KEGG" id="more:E1B28_006458"/>
<dbReference type="GO" id="GO:0004497">
    <property type="term" value="F:monooxygenase activity"/>
    <property type="evidence" value="ECO:0007669"/>
    <property type="project" value="UniProtKB-KW"/>
</dbReference>
<evidence type="ECO:0000256" key="14">
    <source>
        <dbReference type="RuleBase" id="RU000461"/>
    </source>
</evidence>
<dbReference type="SUPFAM" id="SSF48264">
    <property type="entry name" value="Cytochrome P450"/>
    <property type="match status" value="1"/>
</dbReference>
<name>A0A9P7UVL0_9AGAR</name>
<keyword evidence="7 13" id="KW-0479">Metal-binding</keyword>
<evidence type="ECO:0000256" key="6">
    <source>
        <dbReference type="ARBA" id="ARBA00022692"/>
    </source>
</evidence>
<gene>
    <name evidence="15" type="ORF">E1B28_006458</name>
</gene>
<dbReference type="OrthoDB" id="1470350at2759"/>
<comment type="pathway">
    <text evidence="3">Secondary metabolite biosynthesis; terpenoid biosynthesis.</text>
</comment>
<evidence type="ECO:0000256" key="7">
    <source>
        <dbReference type="ARBA" id="ARBA00022723"/>
    </source>
</evidence>
<keyword evidence="10 13" id="KW-0408">Iron</keyword>
<dbReference type="PANTHER" id="PTHR24305:SF166">
    <property type="entry name" value="CYTOCHROME P450 12A4, MITOCHONDRIAL-RELATED"/>
    <property type="match status" value="1"/>
</dbReference>
<evidence type="ECO:0000256" key="2">
    <source>
        <dbReference type="ARBA" id="ARBA00004370"/>
    </source>
</evidence>
<comment type="subcellular location">
    <subcellularLocation>
        <location evidence="2">Membrane</location>
    </subcellularLocation>
</comment>
<dbReference type="GO" id="GO:0005506">
    <property type="term" value="F:iron ion binding"/>
    <property type="evidence" value="ECO:0007669"/>
    <property type="project" value="InterPro"/>
</dbReference>
<dbReference type="GO" id="GO:0020037">
    <property type="term" value="F:heme binding"/>
    <property type="evidence" value="ECO:0007669"/>
    <property type="project" value="InterPro"/>
</dbReference>
<keyword evidence="6" id="KW-0812">Transmembrane</keyword>
<evidence type="ECO:0000256" key="3">
    <source>
        <dbReference type="ARBA" id="ARBA00004721"/>
    </source>
</evidence>
<evidence type="ECO:0000256" key="8">
    <source>
        <dbReference type="ARBA" id="ARBA00022989"/>
    </source>
</evidence>
<proteinExistence type="inferred from homology"/>
<reference evidence="15" key="1">
    <citation type="journal article" date="2021" name="Genome Biol. Evol.">
        <title>The assembled and annotated genome of the fairy-ring fungus Marasmius oreades.</title>
        <authorList>
            <person name="Hiltunen M."/>
            <person name="Ament-Velasquez S.L."/>
            <person name="Johannesson H."/>
        </authorList>
    </citation>
    <scope>NUCLEOTIDE SEQUENCE</scope>
    <source>
        <strain evidence="15">03SP1</strain>
    </source>
</reference>
<accession>A0A9P7UVL0</accession>
<feature type="binding site" description="axial binding residue" evidence="13">
    <location>
        <position position="369"/>
    </location>
    <ligand>
        <name>heme</name>
        <dbReference type="ChEBI" id="CHEBI:30413"/>
    </ligand>
    <ligandPart>
        <name>Fe</name>
        <dbReference type="ChEBI" id="CHEBI:18248"/>
    </ligandPart>
</feature>
<keyword evidence="9 14" id="KW-0560">Oxidoreductase</keyword>
<organism evidence="15 16">
    <name type="scientific">Marasmius oreades</name>
    <name type="common">fairy-ring Marasmius</name>
    <dbReference type="NCBI Taxonomy" id="181124"/>
    <lineage>
        <taxon>Eukaryota</taxon>
        <taxon>Fungi</taxon>
        <taxon>Dikarya</taxon>
        <taxon>Basidiomycota</taxon>
        <taxon>Agaricomycotina</taxon>
        <taxon>Agaricomycetes</taxon>
        <taxon>Agaricomycetidae</taxon>
        <taxon>Agaricales</taxon>
        <taxon>Marasmiineae</taxon>
        <taxon>Marasmiaceae</taxon>
        <taxon>Marasmius</taxon>
    </lineage>
</organism>
<evidence type="ECO:0000256" key="9">
    <source>
        <dbReference type="ARBA" id="ARBA00023002"/>
    </source>
</evidence>
<dbReference type="PROSITE" id="PS00086">
    <property type="entry name" value="CYTOCHROME_P450"/>
    <property type="match status" value="1"/>
</dbReference>
<protein>
    <recommendedName>
        <fullName evidence="17">Cytochrome P450</fullName>
    </recommendedName>
</protein>
<dbReference type="GO" id="GO:0016020">
    <property type="term" value="C:membrane"/>
    <property type="evidence" value="ECO:0007669"/>
    <property type="project" value="UniProtKB-SubCell"/>
</dbReference>
<dbReference type="PANTHER" id="PTHR24305">
    <property type="entry name" value="CYTOCHROME P450"/>
    <property type="match status" value="1"/>
</dbReference>
<dbReference type="InterPro" id="IPR001128">
    <property type="entry name" value="Cyt_P450"/>
</dbReference>
<dbReference type="InterPro" id="IPR036396">
    <property type="entry name" value="Cyt_P450_sf"/>
</dbReference>
<keyword evidence="5 13" id="KW-0349">Heme</keyword>
<dbReference type="AlphaFoldDB" id="A0A9P7UVL0"/>
<dbReference type="InterPro" id="IPR002401">
    <property type="entry name" value="Cyt_P450_E_grp-I"/>
</dbReference>
<evidence type="ECO:0000256" key="12">
    <source>
        <dbReference type="ARBA" id="ARBA00023136"/>
    </source>
</evidence>
<sequence length="435" mass="48640">MSGPSVVYAEGDDHRRQRRIMAPGFGTPQAKALVPIFSAVASSVTNKWKDLLSISNDRSEVFNIPAWISRATLDAIGLAGFDYDFGAMDNDDNRLAKVYKNLFADLFAAPTNGMFMVGTLISILPAKVAQWFLEYNPSARLARARVVREVSQDVARNLVSAKINEIANMEGGKDVMSLMIKANLSENARSRLSEKELLAQMQVLFIAGHETTANTLSWTLLELSRRPELQTKLRQEIHTKERELAREERTEFTAEDFESLPYLSAVVKESLRYHPVALHIAKMAIDNDCIPLSNPITTTDGKQIDQITVSKGQIVFLSIPAYNRNKAVFGEDAHVFRPERWLQKSEGMGSTSVGVYANLLTFSGGVRSCIGWRFAVHELQAFLVEMVRNFEFSLTPECERIRREACGVMVPTLAGELAKGVQCPLKVRCARRDEY</sequence>
<evidence type="ECO:0000313" key="15">
    <source>
        <dbReference type="EMBL" id="KAG7095748.1"/>
    </source>
</evidence>
<dbReference type="PRINTS" id="PR00463">
    <property type="entry name" value="EP450I"/>
</dbReference>
<comment type="caution">
    <text evidence="15">The sequence shown here is derived from an EMBL/GenBank/DDBJ whole genome shotgun (WGS) entry which is preliminary data.</text>
</comment>
<evidence type="ECO:0000256" key="10">
    <source>
        <dbReference type="ARBA" id="ARBA00023004"/>
    </source>
</evidence>
<evidence type="ECO:0000256" key="11">
    <source>
        <dbReference type="ARBA" id="ARBA00023033"/>
    </source>
</evidence>
<evidence type="ECO:0008006" key="17">
    <source>
        <dbReference type="Google" id="ProtNLM"/>
    </source>
</evidence>
<dbReference type="EMBL" id="CM032183">
    <property type="protein sequence ID" value="KAG7095748.1"/>
    <property type="molecule type" value="Genomic_DNA"/>
</dbReference>
<keyword evidence="12" id="KW-0472">Membrane</keyword>
<dbReference type="GO" id="GO:0016705">
    <property type="term" value="F:oxidoreductase activity, acting on paired donors, with incorporation or reduction of molecular oxygen"/>
    <property type="evidence" value="ECO:0007669"/>
    <property type="project" value="InterPro"/>
</dbReference>
<evidence type="ECO:0000256" key="5">
    <source>
        <dbReference type="ARBA" id="ARBA00022617"/>
    </source>
</evidence>
<dbReference type="Proteomes" id="UP001049176">
    <property type="component" value="Chromosome 3"/>
</dbReference>
<dbReference type="PRINTS" id="PR00385">
    <property type="entry name" value="P450"/>
</dbReference>
<evidence type="ECO:0000256" key="1">
    <source>
        <dbReference type="ARBA" id="ARBA00001971"/>
    </source>
</evidence>
<keyword evidence="11 14" id="KW-0503">Monooxygenase</keyword>
<comment type="similarity">
    <text evidence="4 14">Belongs to the cytochrome P450 family.</text>
</comment>
<dbReference type="InterPro" id="IPR017972">
    <property type="entry name" value="Cyt_P450_CS"/>
</dbReference>
<keyword evidence="16" id="KW-1185">Reference proteome</keyword>
<evidence type="ECO:0000256" key="4">
    <source>
        <dbReference type="ARBA" id="ARBA00010617"/>
    </source>
</evidence>
<comment type="cofactor">
    <cofactor evidence="1 13">
        <name>heme</name>
        <dbReference type="ChEBI" id="CHEBI:30413"/>
    </cofactor>
</comment>
<evidence type="ECO:0000256" key="13">
    <source>
        <dbReference type="PIRSR" id="PIRSR602401-1"/>
    </source>
</evidence>
<dbReference type="GeneID" id="66075534"/>
<keyword evidence="8" id="KW-1133">Transmembrane helix</keyword>